<dbReference type="InterPro" id="IPR044524">
    <property type="entry name" value="Isoase_HisA-like"/>
</dbReference>
<dbReference type="EMBL" id="MLBF01000044">
    <property type="protein sequence ID" value="OLN28325.1"/>
    <property type="molecule type" value="Genomic_DNA"/>
</dbReference>
<dbReference type="Gene3D" id="3.20.20.70">
    <property type="entry name" value="Aldolase class I"/>
    <property type="match status" value="1"/>
</dbReference>
<evidence type="ECO:0000256" key="4">
    <source>
        <dbReference type="ARBA" id="ARBA00029440"/>
    </source>
</evidence>
<keyword evidence="6" id="KW-0413">Isomerase</keyword>
<name>A0A1Q8QLX7_9FIRM</name>
<protein>
    <submittedName>
        <fullName evidence="6">Phosphoribosylformimino-5-aminoimidazole carboxamide ribotide isomerase related protein</fullName>
    </submittedName>
</protein>
<gene>
    <name evidence="6" type="ORF">DSOL_4100</name>
</gene>
<dbReference type="InterPro" id="IPR011060">
    <property type="entry name" value="RibuloseP-bd_barrel"/>
</dbReference>
<dbReference type="Pfam" id="PF00977">
    <property type="entry name" value="His_biosynth"/>
    <property type="match status" value="1"/>
</dbReference>
<evidence type="ECO:0000256" key="3">
    <source>
        <dbReference type="ARBA" id="ARBA00023102"/>
    </source>
</evidence>
<evidence type="ECO:0000256" key="5">
    <source>
        <dbReference type="RuleBase" id="RU003657"/>
    </source>
</evidence>
<dbReference type="AlphaFoldDB" id="A0A1Q8QLX7"/>
<evidence type="ECO:0000313" key="6">
    <source>
        <dbReference type="EMBL" id="OLN28325.1"/>
    </source>
</evidence>
<dbReference type="InterPro" id="IPR006062">
    <property type="entry name" value="His_biosynth"/>
</dbReference>
<dbReference type="GO" id="GO:0000162">
    <property type="term" value="P:L-tryptophan biosynthetic process"/>
    <property type="evidence" value="ECO:0007669"/>
    <property type="project" value="TreeGrafter"/>
</dbReference>
<evidence type="ECO:0000256" key="2">
    <source>
        <dbReference type="ARBA" id="ARBA00022605"/>
    </source>
</evidence>
<dbReference type="PANTHER" id="PTHR43090">
    <property type="entry name" value="1-(5-PHOSPHORIBOSYL)-5-[(5-PHOSPHORIBOSYLAMINO)METHYLIDENEAMINO] IMIDAZOLE-4-CARBOXAMIDE ISOMERASE"/>
    <property type="match status" value="1"/>
</dbReference>
<comment type="pathway">
    <text evidence="4">Amino-acid biosynthesis.</text>
</comment>
<organism evidence="6 7">
    <name type="scientific">Desulfosporosinus metallidurans</name>
    <dbReference type="NCBI Taxonomy" id="1888891"/>
    <lineage>
        <taxon>Bacteria</taxon>
        <taxon>Bacillati</taxon>
        <taxon>Bacillota</taxon>
        <taxon>Clostridia</taxon>
        <taxon>Eubacteriales</taxon>
        <taxon>Desulfitobacteriaceae</taxon>
        <taxon>Desulfosporosinus</taxon>
    </lineage>
</organism>
<dbReference type="GO" id="GO:0005737">
    <property type="term" value="C:cytoplasm"/>
    <property type="evidence" value="ECO:0007669"/>
    <property type="project" value="TreeGrafter"/>
</dbReference>
<evidence type="ECO:0000313" key="7">
    <source>
        <dbReference type="Proteomes" id="UP000186102"/>
    </source>
</evidence>
<keyword evidence="2 5" id="KW-0028">Amino-acid biosynthesis</keyword>
<comment type="caution">
    <text evidence="6">The sequence shown here is derived from an EMBL/GenBank/DDBJ whole genome shotgun (WGS) entry which is preliminary data.</text>
</comment>
<dbReference type="InterPro" id="IPR013785">
    <property type="entry name" value="Aldolase_TIM"/>
</dbReference>
<accession>A0A1Q8QLX7</accession>
<keyword evidence="7" id="KW-1185">Reference proteome</keyword>
<dbReference type="PANTHER" id="PTHR43090:SF2">
    <property type="entry name" value="1-(5-PHOSPHORIBOSYL)-5-[(5-PHOSPHORIBOSYLAMINO)METHYLIDENEAMINO] IMIDAZOLE-4-CARBOXAMIDE ISOMERASE"/>
    <property type="match status" value="1"/>
</dbReference>
<comment type="similarity">
    <text evidence="1 5">Belongs to the HisA/HisF family.</text>
</comment>
<reference evidence="6 7" key="1">
    <citation type="submission" date="2016-09" db="EMBL/GenBank/DDBJ databases">
        <title>Complete genome of Desulfosporosinus sp. OL.</title>
        <authorList>
            <person name="Mardanov A."/>
            <person name="Beletsky A."/>
            <person name="Panova A."/>
            <person name="Karnachuk O."/>
            <person name="Ravin N."/>
        </authorList>
    </citation>
    <scope>NUCLEOTIDE SEQUENCE [LARGE SCALE GENOMIC DNA]</scope>
    <source>
        <strain evidence="6 7">OL</strain>
    </source>
</reference>
<dbReference type="STRING" id="1888891.DSOL_4100"/>
<dbReference type="CDD" id="cd04723">
    <property type="entry name" value="HisA_HisF"/>
    <property type="match status" value="1"/>
</dbReference>
<dbReference type="GO" id="GO:0003949">
    <property type="term" value="F:1-(5-phosphoribosyl)-5-[(5-phosphoribosylamino)methylideneamino]imidazole-4-carboxamide isomerase activity"/>
    <property type="evidence" value="ECO:0007669"/>
    <property type="project" value="InterPro"/>
</dbReference>
<keyword evidence="3 5" id="KW-0368">Histidine biosynthesis</keyword>
<proteinExistence type="inferred from homology"/>
<dbReference type="GO" id="GO:0000105">
    <property type="term" value="P:L-histidine biosynthetic process"/>
    <property type="evidence" value="ECO:0007669"/>
    <property type="project" value="UniProtKB-KW"/>
</dbReference>
<evidence type="ECO:0000256" key="1">
    <source>
        <dbReference type="ARBA" id="ARBA00009667"/>
    </source>
</evidence>
<dbReference type="SUPFAM" id="SSF51366">
    <property type="entry name" value="Ribulose-phoshate binding barrel"/>
    <property type="match status" value="1"/>
</dbReference>
<dbReference type="Proteomes" id="UP000186102">
    <property type="component" value="Unassembled WGS sequence"/>
</dbReference>
<dbReference type="RefSeq" id="WP_075366497.1">
    <property type="nucleotide sequence ID" value="NZ_MLBF01000044.1"/>
</dbReference>
<sequence>MNKKPFRIIPALDLKDGVVVHGIRGEREKYQPIESVLSISSEFSPIVDGFVQQLGLREFYVADLDAIMSSMKKDHLNFVARKNAESVNTLEPLLFMMDAGVYDVDGVGKVLEAGVDYVIIGTETLPSFAILQEIINRYGAERLVVSLDIKDTKIMSAALEITRLTPPQALRELMELGIQHFILLELSKVGTSTGLNKRLIKDCLTVLDAQPHKTIGSLILGGGVSGYEDLRWLAQVGVAGAIVATALHDGRLTREKLNQLKLI</sequence>